<name>A0A8S5TPB2_9CAUD</name>
<dbReference type="EMBL" id="BK032870">
    <property type="protein sequence ID" value="DAF64981.1"/>
    <property type="molecule type" value="Genomic_DNA"/>
</dbReference>
<organism evidence="1">
    <name type="scientific">Siphoviridae sp. ctPrm3</name>
    <dbReference type="NCBI Taxonomy" id="2827864"/>
    <lineage>
        <taxon>Viruses</taxon>
        <taxon>Duplodnaviria</taxon>
        <taxon>Heunggongvirae</taxon>
        <taxon>Uroviricota</taxon>
        <taxon>Caudoviricetes</taxon>
    </lineage>
</organism>
<accession>A0A8S5TPB2</accession>
<protein>
    <submittedName>
        <fullName evidence="1">Uncharacterized protein</fullName>
    </submittedName>
</protein>
<reference evidence="1" key="1">
    <citation type="journal article" date="2021" name="Proc. Natl. Acad. Sci. U.S.A.">
        <title>A Catalog of Tens of Thousands of Viruses from Human Metagenomes Reveals Hidden Associations with Chronic Diseases.</title>
        <authorList>
            <person name="Tisza M.J."/>
            <person name="Buck C.B."/>
        </authorList>
    </citation>
    <scope>NUCLEOTIDE SEQUENCE</scope>
    <source>
        <strain evidence="1">CtPrm3</strain>
    </source>
</reference>
<proteinExistence type="predicted"/>
<evidence type="ECO:0000313" key="1">
    <source>
        <dbReference type="EMBL" id="DAF64981.1"/>
    </source>
</evidence>
<sequence length="33" mass="3806">MRRGSLVRVPRRGALDHQRGRLRQLVLRGLGQP</sequence>